<dbReference type="Proteomes" id="UP001597241">
    <property type="component" value="Unassembled WGS sequence"/>
</dbReference>
<accession>A0ABW3WMM1</accession>
<name>A0ABW3WMM1_9FLAO</name>
<proteinExistence type="predicted"/>
<reference evidence="2" key="1">
    <citation type="journal article" date="2019" name="Int. J. Syst. Evol. Microbiol.">
        <title>The Global Catalogue of Microorganisms (GCM) 10K type strain sequencing project: providing services to taxonomists for standard genome sequencing and annotation.</title>
        <authorList>
            <consortium name="The Broad Institute Genomics Platform"/>
            <consortium name="The Broad Institute Genome Sequencing Center for Infectious Disease"/>
            <person name="Wu L."/>
            <person name="Ma J."/>
        </authorList>
    </citation>
    <scope>NUCLEOTIDE SEQUENCE [LARGE SCALE GENOMIC DNA]</scope>
    <source>
        <strain evidence="2">CCUG 62221</strain>
    </source>
</reference>
<dbReference type="Gene3D" id="3.10.50.30">
    <property type="entry name" value="Transcription elongation factor, GreA/GreB, C-terminal domain"/>
    <property type="match status" value="1"/>
</dbReference>
<dbReference type="RefSeq" id="WP_386807828.1">
    <property type="nucleotide sequence ID" value="NZ_JBHTMV010000003.1"/>
</dbReference>
<organism evidence="1 2">
    <name type="scientific">Lutibacter holmesii</name>
    <dbReference type="NCBI Taxonomy" id="1137985"/>
    <lineage>
        <taxon>Bacteria</taxon>
        <taxon>Pseudomonadati</taxon>
        <taxon>Bacteroidota</taxon>
        <taxon>Flavobacteriia</taxon>
        <taxon>Flavobacteriales</taxon>
        <taxon>Flavobacteriaceae</taxon>
        <taxon>Lutibacter</taxon>
    </lineage>
</organism>
<gene>
    <name evidence="1" type="ORF">ACFQ5N_03640</name>
</gene>
<dbReference type="InterPro" id="IPR036953">
    <property type="entry name" value="GreA/GreB_C_sf"/>
</dbReference>
<comment type="caution">
    <text evidence="1">The sequence shown here is derived from an EMBL/GenBank/DDBJ whole genome shotgun (WGS) entry which is preliminary data.</text>
</comment>
<protein>
    <submittedName>
        <fullName evidence="1">3-oxoacyl-ACP synthase</fullName>
    </submittedName>
</protein>
<evidence type="ECO:0000313" key="1">
    <source>
        <dbReference type="EMBL" id="MFD1292921.1"/>
    </source>
</evidence>
<sequence length="151" mass="16506">MSNYLNIKKQLLKACILFVENKHTTISKSIASNKNDLFSETKSSAGDKHETGRAMIQLEMEKAGQQLAEVSFMQTVLSKIVVTKVSNIVCLGSLVKTTKGNYFLAVSVGQIKVENHTYFAVSAQSPIGKQLLGKKVGAIIEFNKAEVLEVV</sequence>
<keyword evidence="2" id="KW-1185">Reference proteome</keyword>
<dbReference type="EMBL" id="JBHTMV010000003">
    <property type="protein sequence ID" value="MFD1292921.1"/>
    <property type="molecule type" value="Genomic_DNA"/>
</dbReference>
<evidence type="ECO:0000313" key="2">
    <source>
        <dbReference type="Proteomes" id="UP001597241"/>
    </source>
</evidence>